<sequence>MAALVAACTAMVMVVVGMPAASAAAGYVVTGRLVSDDGKPLAGLKVRAVPAAGYGSVGSSKTVTTNAKGDFRLPMPKAGSRFLLEAFDPARTATADTWGDCVEPARTKVLTTFIGSRGKQTFTDLDPITGYKARKSSHIRSGTHRLSASSGFDVKVEGATSDAFPSVEIIREDGTYASTSNCGDLSHGFIPGRYTIEVSAYRFETKRIRTTLERGEVEKHTVVLDDVPAARVTGTLTIEGKPVPDALVVATDGDDRWFSATDANGAYDIHTYWNPTDAMPADEPLSVTVQSTNDARFAGLGRTKIVLKDGVTTQLDISDAPTADRGVVRGRFVRTGRASSGTAELRTLSGALVASVELGNRDVFLIGAPAGTYRLAYVDPQGDRFSYTTVRVAAGTTTQLGNVKVTRKTAKIYGKVPRGFTVVVRALDGKSHTPTWGDVVRDRYSIEDLIPGRYTIEYARSGYVSKNISVNVRTTKRQDAPRLQKAGRVQGTIVYKANGKRVPDDAMVHVEMTSKRTGRVGERGIKDHDSSFSVKHRYATAGKYALKLVAPRGTARCGVWIEESVSKTCSPVEGINSWRSPYYWDGRKIFRLTGGTNNVGKVQVVMRGGL</sequence>
<dbReference type="STRING" id="285351.SAMN04488035_2097"/>
<protein>
    <recommendedName>
        <fullName evidence="4">Carboxypeptidase regulatory-like domain-containing protein</fullName>
    </recommendedName>
</protein>
<gene>
    <name evidence="2" type="ORF">SAMN04488035_2097</name>
</gene>
<reference evidence="3" key="1">
    <citation type="submission" date="2016-10" db="EMBL/GenBank/DDBJ databases">
        <authorList>
            <person name="Varghese N."/>
            <person name="Submissions S."/>
        </authorList>
    </citation>
    <scope>NUCLEOTIDE SEQUENCE [LARGE SCALE GENOMIC DNA]</scope>
    <source>
        <strain evidence="3">DSM 19083</strain>
    </source>
</reference>
<evidence type="ECO:0000313" key="2">
    <source>
        <dbReference type="EMBL" id="SFF22892.1"/>
    </source>
</evidence>
<evidence type="ECO:0000256" key="1">
    <source>
        <dbReference type="SAM" id="SignalP"/>
    </source>
</evidence>
<feature type="chain" id="PRO_5011498454" description="Carboxypeptidase regulatory-like domain-containing protein" evidence="1">
    <location>
        <begin position="24"/>
        <end position="610"/>
    </location>
</feature>
<name>A0A1I2GZQ0_9MICO</name>
<accession>A0A1I2GZQ0</accession>
<dbReference type="AlphaFoldDB" id="A0A1I2GZQ0"/>
<keyword evidence="3" id="KW-1185">Reference proteome</keyword>
<evidence type="ECO:0008006" key="4">
    <source>
        <dbReference type="Google" id="ProtNLM"/>
    </source>
</evidence>
<proteinExistence type="predicted"/>
<feature type="signal peptide" evidence="1">
    <location>
        <begin position="1"/>
        <end position="23"/>
    </location>
</feature>
<evidence type="ECO:0000313" key="3">
    <source>
        <dbReference type="Proteomes" id="UP000198520"/>
    </source>
</evidence>
<dbReference type="Proteomes" id="UP000198520">
    <property type="component" value="Unassembled WGS sequence"/>
</dbReference>
<keyword evidence="1" id="KW-0732">Signal</keyword>
<organism evidence="2 3">
    <name type="scientific">Flavimobilis marinus</name>
    <dbReference type="NCBI Taxonomy" id="285351"/>
    <lineage>
        <taxon>Bacteria</taxon>
        <taxon>Bacillati</taxon>
        <taxon>Actinomycetota</taxon>
        <taxon>Actinomycetes</taxon>
        <taxon>Micrococcales</taxon>
        <taxon>Jonesiaceae</taxon>
        <taxon>Flavimobilis</taxon>
    </lineage>
</organism>
<dbReference type="EMBL" id="FONZ01000003">
    <property type="protein sequence ID" value="SFF22892.1"/>
    <property type="molecule type" value="Genomic_DNA"/>
</dbReference>